<reference evidence="3 4" key="1">
    <citation type="journal article" date="2024" name="Science">
        <title>Giant polyketide synthase enzymes in the biosynthesis of giant marine polyether toxins.</title>
        <authorList>
            <person name="Fallon T.R."/>
            <person name="Shende V.V."/>
            <person name="Wierzbicki I.H."/>
            <person name="Pendleton A.L."/>
            <person name="Watervoot N.F."/>
            <person name="Auber R.P."/>
            <person name="Gonzalez D.J."/>
            <person name="Wisecaver J.H."/>
            <person name="Moore B.S."/>
        </authorList>
    </citation>
    <scope>NUCLEOTIDE SEQUENCE [LARGE SCALE GENOMIC DNA]</scope>
    <source>
        <strain evidence="3 4">12B1</strain>
    </source>
</reference>
<dbReference type="EMBL" id="JBGBPQ010000015">
    <property type="protein sequence ID" value="KAL1510592.1"/>
    <property type="molecule type" value="Genomic_DNA"/>
</dbReference>
<sequence>MSPARAVHERIRQLLLLLVAIGAVVFALGLTAFIVCLAMNAKDADAFRVYSFISLGACVCLTFLVASAFRTTIDVKRHMTYVSDTRDTTVDSMRQESKLEMQRAAELKASVKAEILKREFAFTLRHAKTIHDLEAKVKDMGILEAKLKEAQLAYDSLSALFQQRVYSLSDLDGQASARLSVDMRESLLVAPHPVVVDRDHEGIPEKVFEHAFHDVARNILDQKASSQLPSDHTGWEAANRAARMIRDPDYSLKSFYTDIRLAFPELALYMARRSEQVAGSNDVSSGVSPADEYRRTVGALFCVYWLSRVDIDGKRGFSFGVDDEWLPLEPPPVKEDDPKELVKRRDFYENQEWDGLMQLFVDAGMLTRSESGTIEVCEERMLAMLALTAIHDLMKVEALLPRVAEEHAPYNGYKAGDTINDHDMALGYVLDHYPHCLPSYAGLPEAQQKSVRFTQSKMSFNHGWLVQAEAPPEALFSKFKTVAQEGGASPPDIAFYFSHWLTDLAGAVPTPLEGSEKFVLQFPRPVLGSFIRSFGVLNELAVKTETQVFEQFLVDWWAENEAKLGPAPEGTHSIAIMRLVVQAQSEAAQRAIMHAYNALHPEDKKVLGEEMANSGIHGQLYQRSPSKNKGGPALLVYYSPAFVRSLAPDQALAALSLLAEIYRRARQLWPPTPGLTGSVTVRIDQVKELKLSEIQHVYGFGDTWALTRRNDMEAVLERIPVDVLAERPKDKTKVLKFWRRAVSMKDQISTAMQLSMGSTDNSPTSGSRCSQSGRGTPSNMSVGTSVRDWV</sequence>
<dbReference type="Proteomes" id="UP001515480">
    <property type="component" value="Unassembled WGS sequence"/>
</dbReference>
<accession>A0AB34J332</accession>
<keyword evidence="2" id="KW-0472">Membrane</keyword>
<keyword evidence="2" id="KW-0812">Transmembrane</keyword>
<feature type="transmembrane region" description="Helical" evidence="2">
    <location>
        <begin position="14"/>
        <end position="41"/>
    </location>
</feature>
<dbReference type="AlphaFoldDB" id="A0AB34J332"/>
<comment type="caution">
    <text evidence="3">The sequence shown here is derived from an EMBL/GenBank/DDBJ whole genome shotgun (WGS) entry which is preliminary data.</text>
</comment>
<evidence type="ECO:0000313" key="3">
    <source>
        <dbReference type="EMBL" id="KAL1510592.1"/>
    </source>
</evidence>
<keyword evidence="2" id="KW-1133">Transmembrane helix</keyword>
<feature type="region of interest" description="Disordered" evidence="1">
    <location>
        <begin position="754"/>
        <end position="790"/>
    </location>
</feature>
<proteinExistence type="predicted"/>
<keyword evidence="4" id="KW-1185">Reference proteome</keyword>
<protein>
    <submittedName>
        <fullName evidence="3">Uncharacterized protein</fullName>
    </submittedName>
</protein>
<evidence type="ECO:0000256" key="1">
    <source>
        <dbReference type="SAM" id="MobiDB-lite"/>
    </source>
</evidence>
<evidence type="ECO:0000256" key="2">
    <source>
        <dbReference type="SAM" id="Phobius"/>
    </source>
</evidence>
<feature type="transmembrane region" description="Helical" evidence="2">
    <location>
        <begin position="47"/>
        <end position="69"/>
    </location>
</feature>
<feature type="compositionally biased region" description="Polar residues" evidence="1">
    <location>
        <begin position="754"/>
        <end position="784"/>
    </location>
</feature>
<evidence type="ECO:0000313" key="4">
    <source>
        <dbReference type="Proteomes" id="UP001515480"/>
    </source>
</evidence>
<organism evidence="3 4">
    <name type="scientific">Prymnesium parvum</name>
    <name type="common">Toxic golden alga</name>
    <dbReference type="NCBI Taxonomy" id="97485"/>
    <lineage>
        <taxon>Eukaryota</taxon>
        <taxon>Haptista</taxon>
        <taxon>Haptophyta</taxon>
        <taxon>Prymnesiophyceae</taxon>
        <taxon>Prymnesiales</taxon>
        <taxon>Prymnesiaceae</taxon>
        <taxon>Prymnesium</taxon>
    </lineage>
</organism>
<name>A0AB34J332_PRYPA</name>
<gene>
    <name evidence="3" type="ORF">AB1Y20_006893</name>
</gene>